<protein>
    <recommendedName>
        <fullName evidence="3">Alanine--tRNA ligase</fullName>
        <ecNumber evidence="2">6.1.1.7</ecNumber>
    </recommendedName>
    <alternativeName>
        <fullName evidence="14">Alanyl-tRNA synthetase</fullName>
    </alternativeName>
</protein>
<feature type="binding site" evidence="16">
    <location>
        <position position="619"/>
    </location>
    <ligand>
        <name>Zn(2+)</name>
        <dbReference type="ChEBI" id="CHEBI:29105"/>
    </ligand>
</feature>
<dbReference type="GO" id="GO:0002161">
    <property type="term" value="F:aminoacyl-tRNA deacylase activity"/>
    <property type="evidence" value="ECO:0007669"/>
    <property type="project" value="TreeGrafter"/>
</dbReference>
<dbReference type="InterPro" id="IPR018162">
    <property type="entry name" value="Ala-tRNA-ligase_IIc_anticod-bd"/>
</dbReference>
<keyword evidence="12 16" id="KW-0648">Protein biosynthesis</keyword>
<keyword evidence="13 16" id="KW-0030">Aminoacyl-tRNA synthetase</keyword>
<evidence type="ECO:0000256" key="12">
    <source>
        <dbReference type="ARBA" id="ARBA00022917"/>
    </source>
</evidence>
<evidence type="ECO:0000256" key="4">
    <source>
        <dbReference type="ARBA" id="ARBA00022490"/>
    </source>
</evidence>
<dbReference type="PANTHER" id="PTHR11777">
    <property type="entry name" value="ALANYL-TRNA SYNTHETASE"/>
    <property type="match status" value="1"/>
</dbReference>
<dbReference type="EMBL" id="JBBCAQ010000004">
    <property type="protein sequence ID" value="KAK7603940.1"/>
    <property type="molecule type" value="Genomic_DNA"/>
</dbReference>
<dbReference type="InterPro" id="IPR023033">
    <property type="entry name" value="Ala_tRNA_ligase_euk/bac"/>
</dbReference>
<feature type="domain" description="Alanyl-transfer RNA synthetases family profile" evidence="19">
    <location>
        <begin position="6"/>
        <end position="777"/>
    </location>
</feature>
<dbReference type="GO" id="GO:0000049">
    <property type="term" value="F:tRNA binding"/>
    <property type="evidence" value="ECO:0007669"/>
    <property type="project" value="UniProtKB-KW"/>
</dbReference>
<dbReference type="FunFam" id="3.10.310.40:FF:000002">
    <property type="entry name" value="alanine--tRNA ligase, cytoplasmic"/>
    <property type="match status" value="1"/>
</dbReference>
<dbReference type="Proteomes" id="UP001367676">
    <property type="component" value="Unassembled WGS sequence"/>
</dbReference>
<evidence type="ECO:0000256" key="7">
    <source>
        <dbReference type="ARBA" id="ARBA00022723"/>
    </source>
</evidence>
<dbReference type="GO" id="GO:0004813">
    <property type="term" value="F:alanine-tRNA ligase activity"/>
    <property type="evidence" value="ECO:0007669"/>
    <property type="project" value="UniProtKB-UniRule"/>
</dbReference>
<evidence type="ECO:0000259" key="19">
    <source>
        <dbReference type="PROSITE" id="PS50860"/>
    </source>
</evidence>
<evidence type="ECO:0000256" key="8">
    <source>
        <dbReference type="ARBA" id="ARBA00022741"/>
    </source>
</evidence>
<keyword evidence="21" id="KW-1185">Reference proteome</keyword>
<dbReference type="InterPro" id="IPR050058">
    <property type="entry name" value="Ala-tRNA_ligase"/>
</dbReference>
<feature type="binding site" evidence="16">
    <location>
        <position position="738"/>
    </location>
    <ligand>
        <name>Zn(2+)</name>
        <dbReference type="ChEBI" id="CHEBI:29105"/>
    </ligand>
</feature>
<evidence type="ECO:0000256" key="5">
    <source>
        <dbReference type="ARBA" id="ARBA00022555"/>
    </source>
</evidence>
<dbReference type="InterPro" id="IPR018164">
    <property type="entry name" value="Ala-tRNA-synth_IIc_N"/>
</dbReference>
<dbReference type="SUPFAM" id="SSF50447">
    <property type="entry name" value="Translation proteins"/>
    <property type="match status" value="1"/>
</dbReference>
<evidence type="ECO:0000256" key="2">
    <source>
        <dbReference type="ARBA" id="ARBA00013168"/>
    </source>
</evidence>
<comment type="domain">
    <text evidence="16">Consists of three domains; the N-terminal catalytic domain, the editing domain and the C-terminal C-Ala domain. The editing domain removes incorrectly charged amino acids, while the C-Ala domain, along with tRNA(Ala), serves as a bridge to cooperatively bring together the editing and aminoacylation centers thus stimulating deacylation of misacylated tRNAs.</text>
</comment>
<dbReference type="Gene3D" id="3.30.980.10">
    <property type="entry name" value="Threonyl-trna Synthetase, Chain A, domain 2"/>
    <property type="match status" value="1"/>
</dbReference>
<sequence>MAAPCLNGKQVRDTFLQYFIEKKDHVYVHSSPVIPADDPTLLFANAGMNQFKPIFLGTVDLNSTLGQLKRAVNSQKCIRAGGKHNDLDDVGKDVYHHTFFEMLGNWSFGDYFKKEICEWAWELMTTVFKLSPERLYVTYFGGHEASGLKPDDECRKIWLSLGVKESHIIPGSMKDNFWEMGETGPCGPCSEIHYDRIGNREVPHLVNQDDPDVLEIWNLVFIQFNREAGGELKLLPKKHIDCGLGFERLVSVLQNKRSNYDTDIFTPIFDCIFEKSNVKVKYSGKVGKDDVDGVDMAYRVVADHIRTLTIAISDGGFPDNTGRGYVLRRILRRAIRYATEKLNAQPGFLASLVHVVVDILGDTFPEVRRDPQNIMDIINEEELQFLKTLRRGRNLLNRTIDKLNPNISSIFPGDVAWKLYDTYGFPLDLTLLMVEEKGYSIDMGAYEEARKIAQEISQNKTDTATEECKLDVHSIAELQSKNVLTTDDSPKYNYKATRDDGDGSYQFEFCRAKIVAIRSPKDFVDEVMEGQLCSLILDKTCFYAEQGGQIYDEGDIFIENDNSSLPVADFNVQKVLVQAGYVLHQGVVEAGSFKCGDVVNLKFNVERRRLIMNNHTGTHILNHALRVVLGSGSDQKGSLVAPDRLRFDFSTKSAMTSEQVQKTEQICRDIIRKNAVVFNKLCKLEEAKKIIGLRAMFNEQYPDPVRVVSVGEPIDSLVLNPEGEASMLTSIEFCGGTHVHRSGHIEEFVITSEEAISKGIRRIIAFTGSKAQNAVNKAVNFDTELSEIAKSNENLETLTKKMNEFGERVSRAQISSYVKENIRKKLADLKKKMDSNEKNLKLAQSAQVINDATDLLQKVDGLQFIVAKLDANSNTKAVDAALKKVRSLKPDISAMFFSVDTNTKKVFCLCAVSSKAVSNGFTADEWINSIIKTMDGKGGGKKECAQASGKNYTQVDQLIRLAQDFASQRLQSNSSGSSLTGHQNSNESALSNVHASNVLDLQRNIAAKFFSHTETSSNLFLASGSSFVCKEEFKISLPDDIYNRAIVLQWITFAHHDLTPTLRAKIDSSKTGIIFNTNEKLLKLLKYLDDSLEARTFLVNERFSLADLAVFTALLLLYKVDVQFKSLEKLFVHITRWFFTVLYHPCVKNCIR</sequence>
<organism evidence="20 21">
    <name type="scientific">Parthenolecanium corni</name>
    <dbReference type="NCBI Taxonomy" id="536013"/>
    <lineage>
        <taxon>Eukaryota</taxon>
        <taxon>Metazoa</taxon>
        <taxon>Ecdysozoa</taxon>
        <taxon>Arthropoda</taxon>
        <taxon>Hexapoda</taxon>
        <taxon>Insecta</taxon>
        <taxon>Pterygota</taxon>
        <taxon>Neoptera</taxon>
        <taxon>Paraneoptera</taxon>
        <taxon>Hemiptera</taxon>
        <taxon>Sternorrhyncha</taxon>
        <taxon>Coccoidea</taxon>
        <taxon>Coccidae</taxon>
        <taxon>Parthenolecanium</taxon>
    </lineage>
</organism>
<dbReference type="FunFam" id="3.30.930.10:FF:000011">
    <property type="entry name" value="Alanine--tRNA ligase, cytoplasmic"/>
    <property type="match status" value="1"/>
</dbReference>
<evidence type="ECO:0000256" key="11">
    <source>
        <dbReference type="ARBA" id="ARBA00022884"/>
    </source>
</evidence>
<keyword evidence="7 16" id="KW-0479">Metal-binding</keyword>
<dbReference type="PROSITE" id="PS50405">
    <property type="entry name" value="GST_CTER"/>
    <property type="match status" value="1"/>
</dbReference>
<dbReference type="SUPFAM" id="SSF55681">
    <property type="entry name" value="Class II aaRS and biotin synthetases"/>
    <property type="match status" value="1"/>
</dbReference>
<dbReference type="InterPro" id="IPR009000">
    <property type="entry name" value="Transl_B-barrel_sf"/>
</dbReference>
<keyword evidence="5 16" id="KW-0820">tRNA-binding</keyword>
<reference evidence="20 21" key="1">
    <citation type="submission" date="2024-03" db="EMBL/GenBank/DDBJ databases">
        <title>Adaptation during the transition from Ophiocordyceps entomopathogen to insect associate is accompanied by gene loss and intensified selection.</title>
        <authorList>
            <person name="Ward C.M."/>
            <person name="Onetto C.A."/>
            <person name="Borneman A.R."/>
        </authorList>
    </citation>
    <scope>NUCLEOTIDE SEQUENCE [LARGE SCALE GENOMIC DNA]</scope>
    <source>
        <strain evidence="20">AWRI1</strain>
        <tissue evidence="20">Single Adult Female</tissue>
    </source>
</reference>
<feature type="domain" description="GST C-terminal" evidence="18">
    <location>
        <begin position="1040"/>
        <end position="1152"/>
    </location>
</feature>
<evidence type="ECO:0000256" key="16">
    <source>
        <dbReference type="HAMAP-Rule" id="MF_03133"/>
    </source>
</evidence>
<keyword evidence="6 16" id="KW-0436">Ligase</keyword>
<dbReference type="SUPFAM" id="SSF101353">
    <property type="entry name" value="Putative anticodon-binding domain of alanyl-tRNA synthetase (AlaRS)"/>
    <property type="match status" value="1"/>
</dbReference>
<dbReference type="PANTHER" id="PTHR11777:SF9">
    <property type="entry name" value="ALANINE--TRNA LIGASE, CYTOPLASMIC"/>
    <property type="match status" value="1"/>
</dbReference>
<dbReference type="InterPro" id="IPR002318">
    <property type="entry name" value="Ala-tRNA-lgiase_IIc"/>
</dbReference>
<accession>A0AAN9TW79</accession>
<keyword evidence="9 16" id="KW-0862">Zinc</keyword>
<dbReference type="Pfam" id="PF02272">
    <property type="entry name" value="DHHA1"/>
    <property type="match status" value="1"/>
</dbReference>
<dbReference type="HAMAP" id="MF_00036_B">
    <property type="entry name" value="Ala_tRNA_synth_B"/>
    <property type="match status" value="1"/>
</dbReference>
<evidence type="ECO:0000313" key="20">
    <source>
        <dbReference type="EMBL" id="KAK7603940.1"/>
    </source>
</evidence>
<dbReference type="SMART" id="SM00863">
    <property type="entry name" value="tRNA_SAD"/>
    <property type="match status" value="1"/>
</dbReference>
<dbReference type="GO" id="GO:0006419">
    <property type="term" value="P:alanyl-tRNA aminoacylation"/>
    <property type="evidence" value="ECO:0007669"/>
    <property type="project" value="InterPro"/>
</dbReference>
<evidence type="ECO:0000256" key="6">
    <source>
        <dbReference type="ARBA" id="ARBA00022598"/>
    </source>
</evidence>
<dbReference type="SUPFAM" id="SSF55186">
    <property type="entry name" value="ThrRS/AlaRS common domain"/>
    <property type="match status" value="1"/>
</dbReference>
<keyword evidence="4" id="KW-0963">Cytoplasm</keyword>
<dbReference type="PROSITE" id="PS50860">
    <property type="entry name" value="AA_TRNA_LIGASE_II_ALA"/>
    <property type="match status" value="1"/>
</dbReference>
<evidence type="ECO:0000256" key="1">
    <source>
        <dbReference type="ARBA" id="ARBA00008429"/>
    </source>
</evidence>
<dbReference type="EC" id="6.1.1.7" evidence="2"/>
<dbReference type="Pfam" id="PF07973">
    <property type="entry name" value="tRNA_SAD"/>
    <property type="match status" value="1"/>
</dbReference>
<dbReference type="Pfam" id="PF00043">
    <property type="entry name" value="GST_C"/>
    <property type="match status" value="1"/>
</dbReference>
<comment type="subunit">
    <text evidence="16">Monomer.</text>
</comment>
<dbReference type="InterPro" id="IPR003156">
    <property type="entry name" value="DHHA1_dom"/>
</dbReference>
<evidence type="ECO:0000256" key="3">
    <source>
        <dbReference type="ARBA" id="ARBA00017959"/>
    </source>
</evidence>
<comment type="function">
    <text evidence="16">Catalyzes the attachment of alanine to tRNA(Ala) in a two-step reaction: alanine is first activated by ATP to form Ala-AMP and then transferred to the acceptor end of tRNA(Ala). Also edits incorrectly charged tRNA(Ala) via its editing domain.</text>
</comment>
<dbReference type="AlphaFoldDB" id="A0AAN9TW79"/>
<dbReference type="GO" id="GO:0005524">
    <property type="term" value="F:ATP binding"/>
    <property type="evidence" value="ECO:0007669"/>
    <property type="project" value="UniProtKB-UniRule"/>
</dbReference>
<comment type="cofactor">
    <cofactor evidence="16">
        <name>Zn(2+)</name>
        <dbReference type="ChEBI" id="CHEBI:29105"/>
    </cofactor>
    <text evidence="16">Binds 1 zinc ion per subunit.</text>
</comment>
<evidence type="ECO:0000256" key="13">
    <source>
        <dbReference type="ARBA" id="ARBA00023146"/>
    </source>
</evidence>
<dbReference type="InterPro" id="IPR018165">
    <property type="entry name" value="Ala-tRNA-synth_IIc_core"/>
</dbReference>
<dbReference type="PRINTS" id="PR00980">
    <property type="entry name" value="TRNASYNTHALA"/>
</dbReference>
<dbReference type="GO" id="GO:0005739">
    <property type="term" value="C:mitochondrion"/>
    <property type="evidence" value="ECO:0007669"/>
    <property type="project" value="TreeGrafter"/>
</dbReference>
<keyword evidence="8 16" id="KW-0547">Nucleotide-binding</keyword>
<evidence type="ECO:0000256" key="9">
    <source>
        <dbReference type="ARBA" id="ARBA00022833"/>
    </source>
</evidence>
<feature type="binding site" evidence="16">
    <location>
        <position position="734"/>
    </location>
    <ligand>
        <name>Zn(2+)</name>
        <dbReference type="ChEBI" id="CHEBI:29105"/>
    </ligand>
</feature>
<keyword evidence="17" id="KW-0175">Coiled coil</keyword>
<dbReference type="InterPro" id="IPR010987">
    <property type="entry name" value="Glutathione-S-Trfase_C-like"/>
</dbReference>
<proteinExistence type="inferred from homology"/>
<evidence type="ECO:0000259" key="18">
    <source>
        <dbReference type="PROSITE" id="PS50405"/>
    </source>
</evidence>
<dbReference type="SUPFAM" id="SSF47616">
    <property type="entry name" value="GST C-terminal domain-like"/>
    <property type="match status" value="1"/>
</dbReference>
<dbReference type="Gene3D" id="3.30.930.10">
    <property type="entry name" value="Bira Bifunctional Protein, Domain 2"/>
    <property type="match status" value="1"/>
</dbReference>
<name>A0AAN9TW79_9HEMI</name>
<dbReference type="Gene3D" id="3.10.310.40">
    <property type="match status" value="1"/>
</dbReference>
<evidence type="ECO:0000256" key="15">
    <source>
        <dbReference type="ARBA" id="ARBA00048300"/>
    </source>
</evidence>
<dbReference type="FunFam" id="3.30.980.10:FF:000004">
    <property type="entry name" value="Alanine--tRNA ligase, cytoplasmic"/>
    <property type="match status" value="1"/>
</dbReference>
<keyword evidence="10 16" id="KW-0067">ATP-binding</keyword>
<dbReference type="Gene3D" id="2.40.30.130">
    <property type="match status" value="1"/>
</dbReference>
<feature type="coiled-coil region" evidence="17">
    <location>
        <begin position="788"/>
        <end position="846"/>
    </location>
</feature>
<dbReference type="Gene3D" id="1.20.1050.10">
    <property type="match status" value="1"/>
</dbReference>
<comment type="caution">
    <text evidence="20">The sequence shown here is derived from an EMBL/GenBank/DDBJ whole genome shotgun (WGS) entry which is preliminary data.</text>
</comment>
<evidence type="ECO:0000313" key="21">
    <source>
        <dbReference type="Proteomes" id="UP001367676"/>
    </source>
</evidence>
<dbReference type="GO" id="GO:0008270">
    <property type="term" value="F:zinc ion binding"/>
    <property type="evidence" value="ECO:0007669"/>
    <property type="project" value="UniProtKB-UniRule"/>
</dbReference>
<evidence type="ECO:0000256" key="10">
    <source>
        <dbReference type="ARBA" id="ARBA00022840"/>
    </source>
</evidence>
<dbReference type="NCBIfam" id="TIGR00344">
    <property type="entry name" value="alaS"/>
    <property type="match status" value="1"/>
</dbReference>
<dbReference type="InterPro" id="IPR004046">
    <property type="entry name" value="GST_C"/>
</dbReference>
<keyword evidence="11 16" id="KW-0694">RNA-binding</keyword>
<gene>
    <name evidence="20" type="ORF">V9T40_004213</name>
</gene>
<dbReference type="InterPro" id="IPR012947">
    <property type="entry name" value="tRNA_SAD"/>
</dbReference>
<evidence type="ECO:0000256" key="14">
    <source>
        <dbReference type="ARBA" id="ARBA00032577"/>
    </source>
</evidence>
<feature type="binding site" evidence="16">
    <location>
        <position position="615"/>
    </location>
    <ligand>
        <name>Zn(2+)</name>
        <dbReference type="ChEBI" id="CHEBI:29105"/>
    </ligand>
</feature>
<dbReference type="CDD" id="cd00673">
    <property type="entry name" value="AlaRS_core"/>
    <property type="match status" value="1"/>
</dbReference>
<comment type="catalytic activity">
    <reaction evidence="15 16">
        <text>tRNA(Ala) + L-alanine + ATP = L-alanyl-tRNA(Ala) + AMP + diphosphate</text>
        <dbReference type="Rhea" id="RHEA:12540"/>
        <dbReference type="Rhea" id="RHEA-COMP:9657"/>
        <dbReference type="Rhea" id="RHEA-COMP:9923"/>
        <dbReference type="ChEBI" id="CHEBI:30616"/>
        <dbReference type="ChEBI" id="CHEBI:33019"/>
        <dbReference type="ChEBI" id="CHEBI:57972"/>
        <dbReference type="ChEBI" id="CHEBI:78442"/>
        <dbReference type="ChEBI" id="CHEBI:78497"/>
        <dbReference type="ChEBI" id="CHEBI:456215"/>
        <dbReference type="EC" id="6.1.1.7"/>
    </reaction>
</comment>
<dbReference type="InterPro" id="IPR018163">
    <property type="entry name" value="Thr/Ala-tRNA-synth_IIc_edit"/>
</dbReference>
<comment type="similarity">
    <text evidence="1">Belongs to the class-II aminoacyl-tRNA synthetase family. Alax-L subfamily.</text>
</comment>
<dbReference type="InterPro" id="IPR036282">
    <property type="entry name" value="Glutathione-S-Trfase_C_sf"/>
</dbReference>
<evidence type="ECO:0000256" key="17">
    <source>
        <dbReference type="SAM" id="Coils"/>
    </source>
</evidence>
<dbReference type="InterPro" id="IPR045864">
    <property type="entry name" value="aa-tRNA-synth_II/BPL/LPL"/>
</dbReference>
<dbReference type="Pfam" id="PF01411">
    <property type="entry name" value="tRNA-synt_2c"/>
    <property type="match status" value="1"/>
</dbReference>